<dbReference type="STRING" id="1121400.SAMN02746065_12073"/>
<evidence type="ECO:0000313" key="2">
    <source>
        <dbReference type="Proteomes" id="UP000192418"/>
    </source>
</evidence>
<dbReference type="Proteomes" id="UP000192418">
    <property type="component" value="Unassembled WGS sequence"/>
</dbReference>
<dbReference type="EMBL" id="FWXY01000020">
    <property type="protein sequence ID" value="SMD00999.1"/>
    <property type="molecule type" value="Genomic_DNA"/>
</dbReference>
<organism evidence="1 2">
    <name type="scientific">Desulfocicer vacuolatum DSM 3385</name>
    <dbReference type="NCBI Taxonomy" id="1121400"/>
    <lineage>
        <taxon>Bacteria</taxon>
        <taxon>Pseudomonadati</taxon>
        <taxon>Thermodesulfobacteriota</taxon>
        <taxon>Desulfobacteria</taxon>
        <taxon>Desulfobacterales</taxon>
        <taxon>Desulfobacteraceae</taxon>
        <taxon>Desulfocicer</taxon>
    </lineage>
</organism>
<dbReference type="RefSeq" id="WP_084070985.1">
    <property type="nucleotide sequence ID" value="NZ_FWXY01000020.1"/>
</dbReference>
<keyword evidence="2" id="KW-1185">Reference proteome</keyword>
<name>A0A1W2DU61_9BACT</name>
<evidence type="ECO:0000313" key="1">
    <source>
        <dbReference type="EMBL" id="SMD00999.1"/>
    </source>
</evidence>
<gene>
    <name evidence="1" type="ORF">SAMN02746065_12073</name>
</gene>
<protein>
    <submittedName>
        <fullName evidence="1">Uncharacterized protein</fullName>
    </submittedName>
</protein>
<reference evidence="1 2" key="1">
    <citation type="submission" date="2017-04" db="EMBL/GenBank/DDBJ databases">
        <authorList>
            <person name="Afonso C.L."/>
            <person name="Miller P.J."/>
            <person name="Scott M.A."/>
            <person name="Spackman E."/>
            <person name="Goraichik I."/>
            <person name="Dimitrov K.M."/>
            <person name="Suarez D.L."/>
            <person name="Swayne D.E."/>
        </authorList>
    </citation>
    <scope>NUCLEOTIDE SEQUENCE [LARGE SCALE GENOMIC DNA]</scope>
    <source>
        <strain evidence="1 2">DSM 3385</strain>
    </source>
</reference>
<dbReference type="AlphaFoldDB" id="A0A1W2DU61"/>
<sequence length="443" mass="48987">MRIKFIVFLMMSWIVFFFPAMVSSKSIQEGGVTINVNRVLTGATTGTHYYGYSSGSISLPHNKGGMLTFTLWNDMQVNGTAHTNFFNTSLGGRAIKIPSYSTKNQLLEEYKEFRGQWGPAGINRITLAIPPGISTLKFHNGGSATGIELSHLRFIAGYTYLPKGYKKEPVRTPGKPIIQVARILKGSKSGELFYGFQRGTIFLPHGYGGYLTFRVYNDQQLGCSSFLNKINITAGHLKESFTQYTSSLDLVEDYQEFKNQWGPAGGSRVIIQVPEEVTQVNFNNSGSQSGIEISQLSFTKGAPLVFSFEERVNRQGAVCKIFGRTLHHAVSGQEFNGFASGRVLLPNNKGGILSFNFWNDHSVGTAQIHNQLNITAGTVKMTVKQTTTNDQRNGFYKEYMNQWGPAGGKIVNVKIPPGVSRVDFNHAGSQSGFELNNFVFRSN</sequence>
<proteinExistence type="predicted"/>
<accession>A0A1W2DU61</accession>